<dbReference type="SUPFAM" id="SSF57850">
    <property type="entry name" value="RING/U-box"/>
    <property type="match status" value="1"/>
</dbReference>
<keyword evidence="7" id="KW-0472">Membrane</keyword>
<dbReference type="Proteomes" id="UP000001064">
    <property type="component" value="Unassembled WGS sequence"/>
</dbReference>
<dbReference type="GO" id="GO:0008270">
    <property type="term" value="F:zinc ion binding"/>
    <property type="evidence" value="ECO:0007669"/>
    <property type="project" value="UniProtKB-KW"/>
</dbReference>
<dbReference type="STRING" id="5786.F0ZTR5"/>
<dbReference type="VEuPathDB" id="AmoebaDB:DICPUDRAFT_155347"/>
<feature type="domain" description="RING-type" evidence="8">
    <location>
        <begin position="211"/>
        <end position="251"/>
    </location>
</feature>
<sequence>MFSLDNLVIVFFIFVYSVFNSLITTIILKHYYYPQQQQTNNNGMFTKEDVDRLLENHKNEINLKISEEKAILAKENEEFQLKLKKKQIKSSKLKDLLLDFENKKEEVLKQPLAVPDSIKLRKALEENAQFKKKTLELEESNSQLYNQIQVQIKNFNDLRVHAESKLTNASEQLEEIKKVAKKQILELNLKLKDAKSKLALKKKQQQEDNKCYVCMEDMETDSIATIDCNHKFCFDCMDTWHKIKNTCPLCRARFYTIKRVGHDPIVVGDVENRAHEQELDYNFLDDSDNFENENENENDNDNDSDDDFSDNREQFYHHLLRRRFVHNIYEPIFDDYINMD</sequence>
<dbReference type="PROSITE" id="PS00518">
    <property type="entry name" value="ZF_RING_1"/>
    <property type="match status" value="1"/>
</dbReference>
<dbReference type="RefSeq" id="XP_003290809.1">
    <property type="nucleotide sequence ID" value="XM_003290761.1"/>
</dbReference>
<keyword evidence="5" id="KW-0175">Coiled coil</keyword>
<protein>
    <recommendedName>
        <fullName evidence="8">RING-type domain-containing protein</fullName>
    </recommendedName>
</protein>
<keyword evidence="2 4" id="KW-0863">Zinc-finger</keyword>
<evidence type="ECO:0000256" key="4">
    <source>
        <dbReference type="PROSITE-ProRule" id="PRU00175"/>
    </source>
</evidence>
<keyword evidence="3" id="KW-0862">Zinc</keyword>
<keyword evidence="1" id="KW-0479">Metal-binding</keyword>
<evidence type="ECO:0000259" key="8">
    <source>
        <dbReference type="PROSITE" id="PS50089"/>
    </source>
</evidence>
<name>F0ZTR5_DICPU</name>
<keyword evidence="7" id="KW-1133">Transmembrane helix</keyword>
<evidence type="ECO:0000313" key="10">
    <source>
        <dbReference type="Proteomes" id="UP000001064"/>
    </source>
</evidence>
<dbReference type="InParanoid" id="F0ZTR5"/>
<accession>F0ZTR5</accession>
<evidence type="ECO:0000256" key="3">
    <source>
        <dbReference type="ARBA" id="ARBA00022833"/>
    </source>
</evidence>
<dbReference type="InterPro" id="IPR017907">
    <property type="entry name" value="Znf_RING_CS"/>
</dbReference>
<keyword evidence="7" id="KW-0812">Transmembrane</keyword>
<dbReference type="GeneID" id="10508505"/>
<feature type="coiled-coil region" evidence="5">
    <location>
        <begin position="120"/>
        <end position="204"/>
    </location>
</feature>
<evidence type="ECO:0000256" key="6">
    <source>
        <dbReference type="SAM" id="MobiDB-lite"/>
    </source>
</evidence>
<reference evidence="10" key="1">
    <citation type="journal article" date="2011" name="Genome Biol.">
        <title>Comparative genomics of the social amoebae Dictyostelium discoideum and Dictyostelium purpureum.</title>
        <authorList>
            <consortium name="US DOE Joint Genome Institute (JGI-PGF)"/>
            <person name="Sucgang R."/>
            <person name="Kuo A."/>
            <person name="Tian X."/>
            <person name="Salerno W."/>
            <person name="Parikh A."/>
            <person name="Feasley C.L."/>
            <person name="Dalin E."/>
            <person name="Tu H."/>
            <person name="Huang E."/>
            <person name="Barry K."/>
            <person name="Lindquist E."/>
            <person name="Shapiro H."/>
            <person name="Bruce D."/>
            <person name="Schmutz J."/>
            <person name="Salamov A."/>
            <person name="Fey P."/>
            <person name="Gaudet P."/>
            <person name="Anjard C."/>
            <person name="Babu M.M."/>
            <person name="Basu S."/>
            <person name="Bushmanova Y."/>
            <person name="van der Wel H."/>
            <person name="Katoh-Kurasawa M."/>
            <person name="Dinh C."/>
            <person name="Coutinho P.M."/>
            <person name="Saito T."/>
            <person name="Elias M."/>
            <person name="Schaap P."/>
            <person name="Kay R.R."/>
            <person name="Henrissat B."/>
            <person name="Eichinger L."/>
            <person name="Rivero F."/>
            <person name="Putnam N.H."/>
            <person name="West C.M."/>
            <person name="Loomis W.F."/>
            <person name="Chisholm R.L."/>
            <person name="Shaulsky G."/>
            <person name="Strassmann J.E."/>
            <person name="Queller D.C."/>
            <person name="Kuspa A."/>
            <person name="Grigoriev I.V."/>
        </authorList>
    </citation>
    <scope>NUCLEOTIDE SEQUENCE [LARGE SCALE GENOMIC DNA]</scope>
    <source>
        <strain evidence="10">QSDP1</strain>
    </source>
</reference>
<evidence type="ECO:0000256" key="5">
    <source>
        <dbReference type="SAM" id="Coils"/>
    </source>
</evidence>
<dbReference type="EMBL" id="GL871181">
    <property type="protein sequence ID" value="EGC32676.1"/>
    <property type="molecule type" value="Genomic_DNA"/>
</dbReference>
<dbReference type="OrthoDB" id="21492at2759"/>
<evidence type="ECO:0000256" key="7">
    <source>
        <dbReference type="SAM" id="Phobius"/>
    </source>
</evidence>
<dbReference type="PROSITE" id="PS50089">
    <property type="entry name" value="ZF_RING_2"/>
    <property type="match status" value="1"/>
</dbReference>
<dbReference type="InterPro" id="IPR013083">
    <property type="entry name" value="Znf_RING/FYVE/PHD"/>
</dbReference>
<dbReference type="Pfam" id="PF13639">
    <property type="entry name" value="zf-RING_2"/>
    <property type="match status" value="1"/>
</dbReference>
<dbReference type="AlphaFoldDB" id="F0ZTR5"/>
<proteinExistence type="predicted"/>
<evidence type="ECO:0000256" key="2">
    <source>
        <dbReference type="ARBA" id="ARBA00022771"/>
    </source>
</evidence>
<keyword evidence="10" id="KW-1185">Reference proteome</keyword>
<feature type="region of interest" description="Disordered" evidence="6">
    <location>
        <begin position="286"/>
        <end position="308"/>
    </location>
</feature>
<feature type="transmembrane region" description="Helical" evidence="7">
    <location>
        <begin position="6"/>
        <end position="28"/>
    </location>
</feature>
<gene>
    <name evidence="9" type="ORF">DICPUDRAFT_155347</name>
</gene>
<organism evidence="9 10">
    <name type="scientific">Dictyostelium purpureum</name>
    <name type="common">Slime mold</name>
    <dbReference type="NCBI Taxonomy" id="5786"/>
    <lineage>
        <taxon>Eukaryota</taxon>
        <taxon>Amoebozoa</taxon>
        <taxon>Evosea</taxon>
        <taxon>Eumycetozoa</taxon>
        <taxon>Dictyostelia</taxon>
        <taxon>Dictyosteliales</taxon>
        <taxon>Dictyosteliaceae</taxon>
        <taxon>Dictyostelium</taxon>
    </lineage>
</organism>
<evidence type="ECO:0000256" key="1">
    <source>
        <dbReference type="ARBA" id="ARBA00022723"/>
    </source>
</evidence>
<dbReference type="SMART" id="SM00184">
    <property type="entry name" value="RING"/>
    <property type="match status" value="1"/>
</dbReference>
<dbReference type="PANTHER" id="PTHR46563">
    <property type="entry name" value="RING-TYPE DOMAIN-CONTAINING PROTEIN"/>
    <property type="match status" value="1"/>
</dbReference>
<dbReference type="KEGG" id="dpp:DICPUDRAFT_155347"/>
<dbReference type="InterPro" id="IPR001841">
    <property type="entry name" value="Znf_RING"/>
</dbReference>
<evidence type="ECO:0000313" key="9">
    <source>
        <dbReference type="EMBL" id="EGC32676.1"/>
    </source>
</evidence>
<dbReference type="Gene3D" id="3.30.40.10">
    <property type="entry name" value="Zinc/RING finger domain, C3HC4 (zinc finger)"/>
    <property type="match status" value="1"/>
</dbReference>
<dbReference type="PANTHER" id="PTHR46563:SF1">
    <property type="entry name" value="RING-TYPE DOMAIN-CONTAINING PROTEIN-RELATED"/>
    <property type="match status" value="1"/>
</dbReference>